<dbReference type="EMBL" id="LAZR01053432">
    <property type="protein sequence ID" value="KKK80757.1"/>
    <property type="molecule type" value="Genomic_DNA"/>
</dbReference>
<name>A0A0F8YH71_9ZZZZ</name>
<sequence>MSKDLLPGIANFYMEKDGKIT</sequence>
<accession>A0A0F8YH71</accession>
<dbReference type="AlphaFoldDB" id="A0A0F8YH71"/>
<feature type="non-terminal residue" evidence="1">
    <location>
        <position position="21"/>
    </location>
</feature>
<comment type="caution">
    <text evidence="1">The sequence shown here is derived from an EMBL/GenBank/DDBJ whole genome shotgun (WGS) entry which is preliminary data.</text>
</comment>
<evidence type="ECO:0000313" key="1">
    <source>
        <dbReference type="EMBL" id="KKK80757.1"/>
    </source>
</evidence>
<organism evidence="1">
    <name type="scientific">marine sediment metagenome</name>
    <dbReference type="NCBI Taxonomy" id="412755"/>
    <lineage>
        <taxon>unclassified sequences</taxon>
        <taxon>metagenomes</taxon>
        <taxon>ecological metagenomes</taxon>
    </lineage>
</organism>
<gene>
    <name evidence="1" type="ORF">LCGC14_2820270</name>
</gene>
<proteinExistence type="predicted"/>
<protein>
    <submittedName>
        <fullName evidence="1">Uncharacterized protein</fullName>
    </submittedName>
</protein>
<reference evidence="1" key="1">
    <citation type="journal article" date="2015" name="Nature">
        <title>Complex archaea that bridge the gap between prokaryotes and eukaryotes.</title>
        <authorList>
            <person name="Spang A."/>
            <person name="Saw J.H."/>
            <person name="Jorgensen S.L."/>
            <person name="Zaremba-Niedzwiedzka K."/>
            <person name="Martijn J."/>
            <person name="Lind A.E."/>
            <person name="van Eijk R."/>
            <person name="Schleper C."/>
            <person name="Guy L."/>
            <person name="Ettema T.J."/>
        </authorList>
    </citation>
    <scope>NUCLEOTIDE SEQUENCE</scope>
</reference>